<organism evidence="1 2">
    <name type="scientific">Allacma fusca</name>
    <dbReference type="NCBI Taxonomy" id="39272"/>
    <lineage>
        <taxon>Eukaryota</taxon>
        <taxon>Metazoa</taxon>
        <taxon>Ecdysozoa</taxon>
        <taxon>Arthropoda</taxon>
        <taxon>Hexapoda</taxon>
        <taxon>Collembola</taxon>
        <taxon>Symphypleona</taxon>
        <taxon>Sminthuridae</taxon>
        <taxon>Allacma</taxon>
    </lineage>
</organism>
<gene>
    <name evidence="1" type="ORF">AFUS01_LOCUS3618</name>
</gene>
<proteinExistence type="predicted"/>
<comment type="caution">
    <text evidence="1">The sequence shown here is derived from an EMBL/GenBank/DDBJ whole genome shotgun (WGS) entry which is preliminary data.</text>
</comment>
<protein>
    <submittedName>
        <fullName evidence="1">Uncharacterized protein</fullName>
    </submittedName>
</protein>
<reference evidence="1" key="1">
    <citation type="submission" date="2021-06" db="EMBL/GenBank/DDBJ databases">
        <authorList>
            <person name="Hodson N. C."/>
            <person name="Mongue J. A."/>
            <person name="Jaron S. K."/>
        </authorList>
    </citation>
    <scope>NUCLEOTIDE SEQUENCE</scope>
</reference>
<sequence length="51" mass="5747">RLFYDAISDIIIASLLSRICQEQCLFSKKPNVKASEIAFNAHPNDHNGLPF</sequence>
<keyword evidence="2" id="KW-1185">Reference proteome</keyword>
<accession>A0A8J2J5T1</accession>
<evidence type="ECO:0000313" key="2">
    <source>
        <dbReference type="Proteomes" id="UP000708208"/>
    </source>
</evidence>
<dbReference type="Proteomes" id="UP000708208">
    <property type="component" value="Unassembled WGS sequence"/>
</dbReference>
<name>A0A8J2J5T1_9HEXA</name>
<dbReference type="AlphaFoldDB" id="A0A8J2J5T1"/>
<evidence type="ECO:0000313" key="1">
    <source>
        <dbReference type="EMBL" id="CAG7692095.1"/>
    </source>
</evidence>
<feature type="non-terminal residue" evidence="1">
    <location>
        <position position="1"/>
    </location>
</feature>
<dbReference type="EMBL" id="CAJVCH010021891">
    <property type="protein sequence ID" value="CAG7692095.1"/>
    <property type="molecule type" value="Genomic_DNA"/>
</dbReference>